<feature type="transmembrane region" description="Helical" evidence="6">
    <location>
        <begin position="60"/>
        <end position="87"/>
    </location>
</feature>
<dbReference type="Pfam" id="PF20684">
    <property type="entry name" value="Fung_rhodopsin"/>
    <property type="match status" value="1"/>
</dbReference>
<feature type="domain" description="Rhodopsin" evidence="7">
    <location>
        <begin position="21"/>
        <end position="243"/>
    </location>
</feature>
<evidence type="ECO:0000256" key="4">
    <source>
        <dbReference type="ARBA" id="ARBA00023136"/>
    </source>
</evidence>
<gene>
    <name evidence="8" type="ORF">PG994_000524</name>
</gene>
<accession>A0ABR1X6N0</accession>
<protein>
    <recommendedName>
        <fullName evidence="7">Rhodopsin domain-containing protein</fullName>
    </recommendedName>
</protein>
<evidence type="ECO:0000256" key="5">
    <source>
        <dbReference type="ARBA" id="ARBA00038359"/>
    </source>
</evidence>
<evidence type="ECO:0000256" key="2">
    <source>
        <dbReference type="ARBA" id="ARBA00022692"/>
    </source>
</evidence>
<feature type="transmembrane region" description="Helical" evidence="6">
    <location>
        <begin position="145"/>
        <end position="167"/>
    </location>
</feature>
<reference evidence="8 9" key="1">
    <citation type="submission" date="2023-01" db="EMBL/GenBank/DDBJ databases">
        <title>Analysis of 21 Apiospora genomes using comparative genomics revels a genus with tremendous synthesis potential of carbohydrate active enzymes and secondary metabolites.</title>
        <authorList>
            <person name="Sorensen T."/>
        </authorList>
    </citation>
    <scope>NUCLEOTIDE SEQUENCE [LARGE SCALE GENOMIC DNA]</scope>
    <source>
        <strain evidence="8 9">CBS 135458</strain>
    </source>
</reference>
<evidence type="ECO:0000259" key="7">
    <source>
        <dbReference type="Pfam" id="PF20684"/>
    </source>
</evidence>
<evidence type="ECO:0000256" key="6">
    <source>
        <dbReference type="SAM" id="Phobius"/>
    </source>
</evidence>
<dbReference type="Proteomes" id="UP001480595">
    <property type="component" value="Unassembled WGS sequence"/>
</dbReference>
<dbReference type="GeneID" id="92084996"/>
<keyword evidence="2 6" id="KW-0812">Transmembrane</keyword>
<evidence type="ECO:0000313" key="9">
    <source>
        <dbReference type="Proteomes" id="UP001480595"/>
    </source>
</evidence>
<name>A0ABR1X6N0_9PEZI</name>
<sequence>MADIAKAIHLPMLDKVRDHLVAESIIIGISLLVLTFRIVARFQGIGVGADDYMTVAGFVWLLLEIFVGTIFYIVCLSVLKISVLCFYRRIFGNTRWMRIATWLMIGVAASWWLSLTVALVFNCVPVEKQWTPGMPEGHCYNAVDMYKGLCVTNIITDIVIMVLPMRLILSLQMRKLEKVVLICCFALGTAVCAISVLRIVHLSDLELQADVTGSMEETVFLGVLELNIALISISLPSLRPFYTRWRAGHRAGSSKLSETGGASDGGLATFGGGGGSSKRYSQQKKPGAAVVDEWELDKYRGPRLGSIPTIWPTAGTMIPGRRGS</sequence>
<comment type="subcellular location">
    <subcellularLocation>
        <location evidence="1">Membrane</location>
        <topology evidence="1">Multi-pass membrane protein</topology>
    </subcellularLocation>
</comment>
<feature type="transmembrane region" description="Helical" evidence="6">
    <location>
        <begin position="20"/>
        <end position="40"/>
    </location>
</feature>
<evidence type="ECO:0000256" key="1">
    <source>
        <dbReference type="ARBA" id="ARBA00004141"/>
    </source>
</evidence>
<comment type="similarity">
    <text evidence="5">Belongs to the SAT4 family.</text>
</comment>
<comment type="caution">
    <text evidence="8">The sequence shown here is derived from an EMBL/GenBank/DDBJ whole genome shotgun (WGS) entry which is preliminary data.</text>
</comment>
<dbReference type="PANTHER" id="PTHR33048">
    <property type="entry name" value="PTH11-LIKE INTEGRAL MEMBRANE PROTEIN (AFU_ORTHOLOGUE AFUA_5G11245)"/>
    <property type="match status" value="1"/>
</dbReference>
<dbReference type="EMBL" id="JAQQWL010000001">
    <property type="protein sequence ID" value="KAK8091019.1"/>
    <property type="molecule type" value="Genomic_DNA"/>
</dbReference>
<organism evidence="8 9">
    <name type="scientific">Apiospora phragmitis</name>
    <dbReference type="NCBI Taxonomy" id="2905665"/>
    <lineage>
        <taxon>Eukaryota</taxon>
        <taxon>Fungi</taxon>
        <taxon>Dikarya</taxon>
        <taxon>Ascomycota</taxon>
        <taxon>Pezizomycotina</taxon>
        <taxon>Sordariomycetes</taxon>
        <taxon>Xylariomycetidae</taxon>
        <taxon>Amphisphaeriales</taxon>
        <taxon>Apiosporaceae</taxon>
        <taxon>Apiospora</taxon>
    </lineage>
</organism>
<keyword evidence="4 6" id="KW-0472">Membrane</keyword>
<dbReference type="InterPro" id="IPR052337">
    <property type="entry name" value="SAT4-like"/>
</dbReference>
<feature type="transmembrane region" description="Helical" evidence="6">
    <location>
        <begin position="219"/>
        <end position="238"/>
    </location>
</feature>
<dbReference type="RefSeq" id="XP_066722565.1">
    <property type="nucleotide sequence ID" value="XM_066851933.1"/>
</dbReference>
<evidence type="ECO:0000313" key="8">
    <source>
        <dbReference type="EMBL" id="KAK8091019.1"/>
    </source>
</evidence>
<proteinExistence type="inferred from homology"/>
<dbReference type="InterPro" id="IPR049326">
    <property type="entry name" value="Rhodopsin_dom_fungi"/>
</dbReference>
<keyword evidence="9" id="KW-1185">Reference proteome</keyword>
<dbReference type="PANTHER" id="PTHR33048:SF47">
    <property type="entry name" value="INTEGRAL MEMBRANE PROTEIN-RELATED"/>
    <property type="match status" value="1"/>
</dbReference>
<feature type="transmembrane region" description="Helical" evidence="6">
    <location>
        <begin position="99"/>
        <end position="121"/>
    </location>
</feature>
<keyword evidence="3 6" id="KW-1133">Transmembrane helix</keyword>
<evidence type="ECO:0000256" key="3">
    <source>
        <dbReference type="ARBA" id="ARBA00022989"/>
    </source>
</evidence>
<feature type="transmembrane region" description="Helical" evidence="6">
    <location>
        <begin position="179"/>
        <end position="199"/>
    </location>
</feature>